<accession>A0A9X1MEK7</accession>
<dbReference type="Pfam" id="PF12852">
    <property type="entry name" value="Cupin_6"/>
    <property type="match status" value="1"/>
</dbReference>
<reference evidence="6" key="1">
    <citation type="submission" date="2021-10" db="EMBL/GenBank/DDBJ databases">
        <title>Novel species in genus Arthrobacter.</title>
        <authorList>
            <person name="Liu Y."/>
        </authorList>
    </citation>
    <scope>NUCLEOTIDE SEQUENCE</scope>
    <source>
        <strain evidence="6">Zg-Y453</strain>
    </source>
</reference>
<dbReference type="GO" id="GO:0003700">
    <property type="term" value="F:DNA-binding transcription factor activity"/>
    <property type="evidence" value="ECO:0007669"/>
    <property type="project" value="InterPro"/>
</dbReference>
<feature type="region of interest" description="Disordered" evidence="4">
    <location>
        <begin position="281"/>
        <end position="311"/>
    </location>
</feature>
<feature type="compositionally biased region" description="Basic and acidic residues" evidence="4">
    <location>
        <begin position="287"/>
        <end position="304"/>
    </location>
</feature>
<comment type="caution">
    <text evidence="6">The sequence shown here is derived from an EMBL/GenBank/DDBJ whole genome shotgun (WGS) entry which is preliminary data.</text>
</comment>
<evidence type="ECO:0000259" key="5">
    <source>
        <dbReference type="PROSITE" id="PS01124"/>
    </source>
</evidence>
<dbReference type="PANTHER" id="PTHR46796:SF13">
    <property type="entry name" value="HTH-TYPE TRANSCRIPTIONAL ACTIVATOR RHAS"/>
    <property type="match status" value="1"/>
</dbReference>
<evidence type="ECO:0000256" key="3">
    <source>
        <dbReference type="ARBA" id="ARBA00023163"/>
    </source>
</evidence>
<keyword evidence="3" id="KW-0804">Transcription</keyword>
<dbReference type="SMART" id="SM00342">
    <property type="entry name" value="HTH_ARAC"/>
    <property type="match status" value="1"/>
</dbReference>
<evidence type="ECO:0000256" key="4">
    <source>
        <dbReference type="SAM" id="MobiDB-lite"/>
    </source>
</evidence>
<dbReference type="GO" id="GO:0043565">
    <property type="term" value="F:sequence-specific DNA binding"/>
    <property type="evidence" value="ECO:0007669"/>
    <property type="project" value="InterPro"/>
</dbReference>
<dbReference type="InterPro" id="IPR018062">
    <property type="entry name" value="HTH_AraC-typ_CS"/>
</dbReference>
<gene>
    <name evidence="6" type="ORF">LJ757_06890</name>
</gene>
<dbReference type="InterPro" id="IPR009057">
    <property type="entry name" value="Homeodomain-like_sf"/>
</dbReference>
<evidence type="ECO:0000256" key="2">
    <source>
        <dbReference type="ARBA" id="ARBA00023125"/>
    </source>
</evidence>
<name>A0A9X1MEK7_9MICC</name>
<dbReference type="PANTHER" id="PTHR46796">
    <property type="entry name" value="HTH-TYPE TRANSCRIPTIONAL ACTIVATOR RHAS-RELATED"/>
    <property type="match status" value="1"/>
</dbReference>
<dbReference type="Gene3D" id="1.10.10.60">
    <property type="entry name" value="Homeodomain-like"/>
    <property type="match status" value="2"/>
</dbReference>
<sequence>MVTLESLVEGPRARGAFVLRLELDGDWAIEVADESMLTVMAVLAGDCVVSTASGEATAQKGNVVVVRGPGPFSVASEPGRPPDFIIPPDQTCVDVHGNRLVESMNRGIRSWGTTLRGEDRILVGTYANPLEVGRLSAQLLPEVMVERTDPATQVFAELLADQAATDAPGQAVVLDRLLDVLLIATVRAAGNGTSHRTDPPIDRVLDRLHNNPQSPLSVDAMARMESMSRAAFSQRFRERTGLGPGAYLRRLRLAWAADTLLAGTRTIAAIAEQAGYGSPASFSTAFKQEHGQSPRDWRLRRGREAPSLPGA</sequence>
<proteinExistence type="predicted"/>
<dbReference type="EMBL" id="JAJFZV010000005">
    <property type="protein sequence ID" value="MCC3297532.1"/>
    <property type="molecule type" value="Genomic_DNA"/>
</dbReference>
<dbReference type="SUPFAM" id="SSF46689">
    <property type="entry name" value="Homeodomain-like"/>
    <property type="match status" value="2"/>
</dbReference>
<dbReference type="Pfam" id="PF12833">
    <property type="entry name" value="HTH_18"/>
    <property type="match status" value="1"/>
</dbReference>
<organism evidence="6 7">
    <name type="scientific">Arthrobacter caoxuetaonis</name>
    <dbReference type="NCBI Taxonomy" id="2886935"/>
    <lineage>
        <taxon>Bacteria</taxon>
        <taxon>Bacillati</taxon>
        <taxon>Actinomycetota</taxon>
        <taxon>Actinomycetes</taxon>
        <taxon>Micrococcales</taxon>
        <taxon>Micrococcaceae</taxon>
        <taxon>Arthrobacter</taxon>
    </lineage>
</organism>
<dbReference type="Proteomes" id="UP001139158">
    <property type="component" value="Unassembled WGS sequence"/>
</dbReference>
<keyword evidence="2" id="KW-0238">DNA-binding</keyword>
<dbReference type="PRINTS" id="PR00032">
    <property type="entry name" value="HTHARAC"/>
</dbReference>
<keyword evidence="7" id="KW-1185">Reference proteome</keyword>
<dbReference type="InterPro" id="IPR032783">
    <property type="entry name" value="AraC_lig"/>
</dbReference>
<dbReference type="PROSITE" id="PS01124">
    <property type="entry name" value="HTH_ARAC_FAMILY_2"/>
    <property type="match status" value="1"/>
</dbReference>
<protein>
    <submittedName>
        <fullName evidence="6">AraC family transcriptional regulator</fullName>
    </submittedName>
</protein>
<evidence type="ECO:0000256" key="1">
    <source>
        <dbReference type="ARBA" id="ARBA00023015"/>
    </source>
</evidence>
<keyword evidence="1" id="KW-0805">Transcription regulation</keyword>
<dbReference type="PROSITE" id="PS00041">
    <property type="entry name" value="HTH_ARAC_FAMILY_1"/>
    <property type="match status" value="1"/>
</dbReference>
<dbReference type="InterPro" id="IPR020449">
    <property type="entry name" value="Tscrpt_reg_AraC-type_HTH"/>
</dbReference>
<dbReference type="RefSeq" id="WP_227895419.1">
    <property type="nucleotide sequence ID" value="NZ_CP099466.1"/>
</dbReference>
<evidence type="ECO:0000313" key="6">
    <source>
        <dbReference type="EMBL" id="MCC3297532.1"/>
    </source>
</evidence>
<dbReference type="AlphaFoldDB" id="A0A9X1MEK7"/>
<dbReference type="InterPro" id="IPR018060">
    <property type="entry name" value="HTH_AraC"/>
</dbReference>
<feature type="domain" description="HTH araC/xylS-type" evidence="5">
    <location>
        <begin position="202"/>
        <end position="300"/>
    </location>
</feature>
<evidence type="ECO:0000313" key="7">
    <source>
        <dbReference type="Proteomes" id="UP001139158"/>
    </source>
</evidence>
<dbReference type="InterPro" id="IPR050204">
    <property type="entry name" value="AraC_XylS_family_regulators"/>
</dbReference>